<keyword evidence="4 9" id="KW-1133">Transmembrane helix</keyword>
<evidence type="ECO:0000256" key="1">
    <source>
        <dbReference type="ARBA" id="ARBA00004141"/>
    </source>
</evidence>
<dbReference type="GeneID" id="116293292"/>
<evidence type="ECO:0000256" key="8">
    <source>
        <dbReference type="SAM" id="MobiDB-lite"/>
    </source>
</evidence>
<feature type="transmembrane region" description="Helical" evidence="9">
    <location>
        <begin position="518"/>
        <end position="535"/>
    </location>
</feature>
<comment type="similarity">
    <text evidence="2">Belongs to the G-protein coupled receptor 2 family. Adhesion G-protein coupled receptor (ADGR) subfamily.</text>
</comment>
<feature type="domain" description="GAIN-B" evidence="11">
    <location>
        <begin position="311"/>
        <end position="472"/>
    </location>
</feature>
<dbReference type="Pfam" id="PF00002">
    <property type="entry name" value="7tm_2"/>
    <property type="match status" value="1"/>
</dbReference>
<dbReference type="InParanoid" id="A0A6P8HJK1"/>
<evidence type="ECO:0000256" key="4">
    <source>
        <dbReference type="ARBA" id="ARBA00022989"/>
    </source>
</evidence>
<dbReference type="PANTHER" id="PTHR12011:SF347">
    <property type="entry name" value="FI21270P1-RELATED"/>
    <property type="match status" value="1"/>
</dbReference>
<gene>
    <name evidence="15" type="primary">LOC116293292</name>
</gene>
<dbReference type="SUPFAM" id="SSF81321">
    <property type="entry name" value="Family A G protein-coupled receptor-like"/>
    <property type="match status" value="1"/>
</dbReference>
<dbReference type="PROSITE" id="PS50234">
    <property type="entry name" value="VWFA"/>
    <property type="match status" value="1"/>
</dbReference>
<feature type="transmembrane region" description="Helical" evidence="9">
    <location>
        <begin position="483"/>
        <end position="506"/>
    </location>
</feature>
<keyword evidence="6" id="KW-1015">Disulfide bond</keyword>
<sequence>MESIFKVFVYLLVGQLASNLCNAALPCAVDVAFLVDSSASIGHHNYEKEKAFVKETASLLGIPTHSRGAVIVFGDDAKLSIDFHQAKTRQQFDNLVQNIPYMSRRTRIDKALILAAKEVFPKARKHVVKIALVITDGKLTKMRDTIPLLNVSRPLRENGVRVLVVGIGINVNKNELEEMVEKPEDMFLTDNFDSLTRRVQEIVNYTCNNAVLQECLSLSRSHCAREVREREKDLMSFLNGIASLDVEHGRSLQNATFLLDDLLNALQSGRHLHSIPKSYIMCCVSRMEEFSFRFAARHLEESNHSIKMETDRIVFDAKRIANNSSKEYTFPNTDENKYGAMVVLPTKHYTDKDSFVVSILYKSLHRYLQQALDIHHERDNGGQLGTRVLSVTVKPPRKKMAPNVTLRFETLPSLKTHHTSNQTCVFWDFTFDEKDKWSKQGCMVSRQDEHMTECSCNHLTHFGILMQIQEQTLSKTDEDALSIITYIGLGLSLLGCALTILLYFAFVNLRAQLSQIRINLVVSIAIGQIIFIAGIDATQNLGGCIAVAVFIQYFYLVAFCWMLVEGVQLYLHVVKVFNIEHGMVANYIFAWGFPSIVVMATVIAALTSKDGAAGLINERFCWLSFKNKLAWTFAGPILAITLINIILLLHVIREMSKMHDTIGGSTSQLSIVRKTAKACIVLFPLLGITWLFGILTMSEVGVTALYIFTILNSTQGFLIFILSCVRNSEIRSKVHAKLQSLHLSKPSGSSVMPNPEVSPEPCPPRRDRMIMTDNKRRENFEPSRL</sequence>
<keyword evidence="7" id="KW-0325">Glycoprotein</keyword>
<evidence type="ECO:0000256" key="10">
    <source>
        <dbReference type="SAM" id="SignalP"/>
    </source>
</evidence>
<dbReference type="InterPro" id="IPR057244">
    <property type="entry name" value="GAIN_B"/>
</dbReference>
<feature type="chain" id="PRO_5027580251" evidence="10">
    <location>
        <begin position="24"/>
        <end position="785"/>
    </location>
</feature>
<dbReference type="PROSITE" id="PS50221">
    <property type="entry name" value="GAIN_B"/>
    <property type="match status" value="1"/>
</dbReference>
<feature type="compositionally biased region" description="Basic and acidic residues" evidence="8">
    <location>
        <begin position="763"/>
        <end position="785"/>
    </location>
</feature>
<dbReference type="PRINTS" id="PR00249">
    <property type="entry name" value="GPCRSECRETIN"/>
</dbReference>
<dbReference type="InterPro" id="IPR000832">
    <property type="entry name" value="GPCR_2_secretin-like"/>
</dbReference>
<name>A0A6P8HJK1_ACTTE</name>
<dbReference type="GO" id="GO:0007166">
    <property type="term" value="P:cell surface receptor signaling pathway"/>
    <property type="evidence" value="ECO:0007669"/>
    <property type="project" value="InterPro"/>
</dbReference>
<keyword evidence="3 9" id="KW-0812">Transmembrane</keyword>
<dbReference type="Gene3D" id="1.20.1070.10">
    <property type="entry name" value="Rhodopsin 7-helix transmembrane proteins"/>
    <property type="match status" value="1"/>
</dbReference>
<feature type="transmembrane region" description="Helical" evidence="9">
    <location>
        <begin position="584"/>
        <end position="606"/>
    </location>
</feature>
<feature type="transmembrane region" description="Helical" evidence="9">
    <location>
        <begin position="678"/>
        <end position="698"/>
    </location>
</feature>
<feature type="transmembrane region" description="Helical" evidence="9">
    <location>
        <begin position="541"/>
        <end position="564"/>
    </location>
</feature>
<dbReference type="Proteomes" id="UP000515163">
    <property type="component" value="Unplaced"/>
</dbReference>
<dbReference type="SMART" id="SM00303">
    <property type="entry name" value="GPS"/>
    <property type="match status" value="1"/>
</dbReference>
<dbReference type="InterPro" id="IPR017981">
    <property type="entry name" value="GPCR_2-like_7TM"/>
</dbReference>
<evidence type="ECO:0000256" key="7">
    <source>
        <dbReference type="ARBA" id="ARBA00023180"/>
    </source>
</evidence>
<feature type="region of interest" description="Disordered" evidence="8">
    <location>
        <begin position="745"/>
        <end position="785"/>
    </location>
</feature>
<dbReference type="OrthoDB" id="5987594at2759"/>
<dbReference type="PANTHER" id="PTHR12011">
    <property type="entry name" value="ADHESION G-PROTEIN COUPLED RECEPTOR"/>
    <property type="match status" value="1"/>
</dbReference>
<proteinExistence type="inferred from homology"/>
<evidence type="ECO:0000259" key="11">
    <source>
        <dbReference type="PROSITE" id="PS50221"/>
    </source>
</evidence>
<dbReference type="CDD" id="cd01450">
    <property type="entry name" value="vWFA_subfamily_ECM"/>
    <property type="match status" value="1"/>
</dbReference>
<evidence type="ECO:0000259" key="12">
    <source>
        <dbReference type="PROSITE" id="PS50234"/>
    </source>
</evidence>
<dbReference type="PROSITE" id="PS50261">
    <property type="entry name" value="G_PROTEIN_RECEP_F2_4"/>
    <property type="match status" value="1"/>
</dbReference>
<dbReference type="Pfam" id="PF00092">
    <property type="entry name" value="VWA"/>
    <property type="match status" value="1"/>
</dbReference>
<evidence type="ECO:0000256" key="5">
    <source>
        <dbReference type="ARBA" id="ARBA00023136"/>
    </source>
</evidence>
<dbReference type="PRINTS" id="PR00453">
    <property type="entry name" value="VWFADOMAIN"/>
</dbReference>
<evidence type="ECO:0000256" key="2">
    <source>
        <dbReference type="ARBA" id="ARBA00007343"/>
    </source>
</evidence>
<organism evidence="14 15">
    <name type="scientific">Actinia tenebrosa</name>
    <name type="common">Australian red waratah sea anemone</name>
    <dbReference type="NCBI Taxonomy" id="6105"/>
    <lineage>
        <taxon>Eukaryota</taxon>
        <taxon>Metazoa</taxon>
        <taxon>Cnidaria</taxon>
        <taxon>Anthozoa</taxon>
        <taxon>Hexacorallia</taxon>
        <taxon>Actiniaria</taxon>
        <taxon>Actiniidae</taxon>
        <taxon>Actinia</taxon>
    </lineage>
</organism>
<dbReference type="Pfam" id="PF01825">
    <property type="entry name" value="GPS"/>
    <property type="match status" value="1"/>
</dbReference>
<keyword evidence="14" id="KW-1185">Reference proteome</keyword>
<reference evidence="15" key="1">
    <citation type="submission" date="2025-08" db="UniProtKB">
        <authorList>
            <consortium name="RefSeq"/>
        </authorList>
    </citation>
    <scope>IDENTIFICATION</scope>
    <source>
        <tissue evidence="15">Tentacle</tissue>
    </source>
</reference>
<evidence type="ECO:0000256" key="6">
    <source>
        <dbReference type="ARBA" id="ARBA00023157"/>
    </source>
</evidence>
<dbReference type="GO" id="GO:0004930">
    <property type="term" value="F:G protein-coupled receptor activity"/>
    <property type="evidence" value="ECO:0007669"/>
    <property type="project" value="InterPro"/>
</dbReference>
<dbReference type="InterPro" id="IPR046338">
    <property type="entry name" value="GAIN_dom_sf"/>
</dbReference>
<dbReference type="SMART" id="SM00327">
    <property type="entry name" value="VWA"/>
    <property type="match status" value="1"/>
</dbReference>
<accession>A0A6P8HJK1</accession>
<evidence type="ECO:0000313" key="15">
    <source>
        <dbReference type="RefSeq" id="XP_031556559.1"/>
    </source>
</evidence>
<dbReference type="InterPro" id="IPR002035">
    <property type="entry name" value="VWF_A"/>
</dbReference>
<dbReference type="SUPFAM" id="SSF53300">
    <property type="entry name" value="vWA-like"/>
    <property type="match status" value="1"/>
</dbReference>
<feature type="transmembrane region" description="Helical" evidence="9">
    <location>
        <begin position="704"/>
        <end position="725"/>
    </location>
</feature>
<evidence type="ECO:0000313" key="14">
    <source>
        <dbReference type="Proteomes" id="UP000515163"/>
    </source>
</evidence>
<dbReference type="FunFam" id="1.20.1070.10:FF:000058">
    <property type="entry name" value="Adhesion G protein-coupled receptor F5"/>
    <property type="match status" value="1"/>
</dbReference>
<keyword evidence="10" id="KW-0732">Signal</keyword>
<dbReference type="GO" id="GO:0005886">
    <property type="term" value="C:plasma membrane"/>
    <property type="evidence" value="ECO:0007669"/>
    <property type="project" value="TreeGrafter"/>
</dbReference>
<feature type="transmembrane region" description="Helical" evidence="9">
    <location>
        <begin position="629"/>
        <end position="652"/>
    </location>
</feature>
<dbReference type="InterPro" id="IPR000203">
    <property type="entry name" value="GPS"/>
</dbReference>
<feature type="domain" description="VWFA" evidence="12">
    <location>
        <begin position="30"/>
        <end position="202"/>
    </location>
</feature>
<evidence type="ECO:0000259" key="13">
    <source>
        <dbReference type="PROSITE" id="PS50261"/>
    </source>
</evidence>
<feature type="domain" description="G-protein coupled receptors family 2 profile 2" evidence="13">
    <location>
        <begin position="481"/>
        <end position="727"/>
    </location>
</feature>
<dbReference type="Gene3D" id="3.40.50.410">
    <property type="entry name" value="von Willebrand factor, type A domain"/>
    <property type="match status" value="1"/>
</dbReference>
<comment type="subcellular location">
    <subcellularLocation>
        <location evidence="1">Membrane</location>
        <topology evidence="1">Multi-pass membrane protein</topology>
    </subcellularLocation>
</comment>
<dbReference type="Gene3D" id="2.60.220.50">
    <property type="match status" value="1"/>
</dbReference>
<dbReference type="RefSeq" id="XP_031556559.1">
    <property type="nucleotide sequence ID" value="XM_031700699.1"/>
</dbReference>
<dbReference type="InterPro" id="IPR036465">
    <property type="entry name" value="vWFA_dom_sf"/>
</dbReference>
<dbReference type="AlphaFoldDB" id="A0A6P8HJK1"/>
<keyword evidence="5 9" id="KW-0472">Membrane</keyword>
<protein>
    <submittedName>
        <fullName evidence="15">Adhesion G-protein coupled receptor D1-like isoform X4</fullName>
    </submittedName>
</protein>
<feature type="signal peptide" evidence="10">
    <location>
        <begin position="1"/>
        <end position="23"/>
    </location>
</feature>
<evidence type="ECO:0000256" key="9">
    <source>
        <dbReference type="SAM" id="Phobius"/>
    </source>
</evidence>
<dbReference type="CDD" id="cd15040">
    <property type="entry name" value="7tmB2_Adhesion"/>
    <property type="match status" value="1"/>
</dbReference>
<evidence type="ECO:0000256" key="3">
    <source>
        <dbReference type="ARBA" id="ARBA00022692"/>
    </source>
</evidence>